<organism evidence="5 6">
    <name type="scientific">Dendryphion nanum</name>
    <dbReference type="NCBI Taxonomy" id="256645"/>
    <lineage>
        <taxon>Eukaryota</taxon>
        <taxon>Fungi</taxon>
        <taxon>Dikarya</taxon>
        <taxon>Ascomycota</taxon>
        <taxon>Pezizomycotina</taxon>
        <taxon>Dothideomycetes</taxon>
        <taxon>Pleosporomycetidae</taxon>
        <taxon>Pleosporales</taxon>
        <taxon>Torulaceae</taxon>
        <taxon>Dendryphion</taxon>
    </lineage>
</organism>
<comment type="subcellular location">
    <subcellularLocation>
        <location evidence="1">Nucleus</location>
    </subcellularLocation>
</comment>
<keyword evidence="3" id="KW-0539">Nucleus</keyword>
<dbReference type="PANTHER" id="PTHR13486">
    <property type="entry name" value="TELOMERE LENGTH AND SILENCING PROTEIN 1 TLS1 FAMILY MEMBER"/>
    <property type="match status" value="1"/>
</dbReference>
<comment type="similarity">
    <text evidence="2">Belongs to the TLS1 family.</text>
</comment>
<evidence type="ECO:0000256" key="3">
    <source>
        <dbReference type="ARBA" id="ARBA00023242"/>
    </source>
</evidence>
<dbReference type="GO" id="GO:0000398">
    <property type="term" value="P:mRNA splicing, via spliceosome"/>
    <property type="evidence" value="ECO:0007669"/>
    <property type="project" value="TreeGrafter"/>
</dbReference>
<dbReference type="OrthoDB" id="5627at2759"/>
<dbReference type="Pfam" id="PF07052">
    <property type="entry name" value="Hep_59"/>
    <property type="match status" value="1"/>
</dbReference>
<dbReference type="PANTHER" id="PTHR13486:SF2">
    <property type="entry name" value="SPLICING FACTOR C9ORF78"/>
    <property type="match status" value="1"/>
</dbReference>
<dbReference type="GO" id="GO:0005681">
    <property type="term" value="C:spliceosomal complex"/>
    <property type="evidence" value="ECO:0007669"/>
    <property type="project" value="TreeGrafter"/>
</dbReference>
<reference evidence="5" key="1">
    <citation type="journal article" date="2021" name="Nat. Commun.">
        <title>Genetic determinants of endophytism in the Arabidopsis root mycobiome.</title>
        <authorList>
            <person name="Mesny F."/>
            <person name="Miyauchi S."/>
            <person name="Thiergart T."/>
            <person name="Pickel B."/>
            <person name="Atanasova L."/>
            <person name="Karlsson M."/>
            <person name="Huettel B."/>
            <person name="Barry K.W."/>
            <person name="Haridas S."/>
            <person name="Chen C."/>
            <person name="Bauer D."/>
            <person name="Andreopoulos W."/>
            <person name="Pangilinan J."/>
            <person name="LaButti K."/>
            <person name="Riley R."/>
            <person name="Lipzen A."/>
            <person name="Clum A."/>
            <person name="Drula E."/>
            <person name="Henrissat B."/>
            <person name="Kohler A."/>
            <person name="Grigoriev I.V."/>
            <person name="Martin F.M."/>
            <person name="Hacquard S."/>
        </authorList>
    </citation>
    <scope>NUCLEOTIDE SEQUENCE</scope>
    <source>
        <strain evidence="5">MPI-CAGE-CH-0243</strain>
    </source>
</reference>
<evidence type="ECO:0000256" key="2">
    <source>
        <dbReference type="ARBA" id="ARBA00007643"/>
    </source>
</evidence>
<evidence type="ECO:0000256" key="1">
    <source>
        <dbReference type="ARBA" id="ARBA00004123"/>
    </source>
</evidence>
<evidence type="ECO:0000313" key="5">
    <source>
        <dbReference type="EMBL" id="KAH7115321.1"/>
    </source>
</evidence>
<feature type="compositionally biased region" description="Basic residues" evidence="4">
    <location>
        <begin position="244"/>
        <end position="254"/>
    </location>
</feature>
<dbReference type="EMBL" id="JAGMWT010000016">
    <property type="protein sequence ID" value="KAH7115321.1"/>
    <property type="molecule type" value="Genomic_DNA"/>
</dbReference>
<evidence type="ECO:0000256" key="4">
    <source>
        <dbReference type="SAM" id="MobiDB-lite"/>
    </source>
</evidence>
<evidence type="ECO:0000313" key="6">
    <source>
        <dbReference type="Proteomes" id="UP000700596"/>
    </source>
</evidence>
<feature type="compositionally biased region" description="Gly residues" evidence="4">
    <location>
        <begin position="363"/>
        <end position="377"/>
    </location>
</feature>
<keyword evidence="6" id="KW-1185">Reference proteome</keyword>
<feature type="region of interest" description="Disordered" evidence="4">
    <location>
        <begin position="27"/>
        <end position="67"/>
    </location>
</feature>
<name>A0A9P9IC21_9PLEO</name>
<accession>A0A9P9IC21</accession>
<dbReference type="AlphaFoldDB" id="A0A9P9IC21"/>
<proteinExistence type="inferred from homology"/>
<evidence type="ECO:0008006" key="7">
    <source>
        <dbReference type="Google" id="ProtNLM"/>
    </source>
</evidence>
<dbReference type="InterPro" id="IPR010756">
    <property type="entry name" value="Tls1-like"/>
</dbReference>
<gene>
    <name evidence="5" type="ORF">B0J11DRAFT_561860</name>
</gene>
<protein>
    <recommendedName>
        <fullName evidence="7">Hepatocellular carcinoma-associated antigen 59-domain-containing protein</fullName>
    </recommendedName>
</protein>
<feature type="region of interest" description="Disordered" evidence="4">
    <location>
        <begin position="228"/>
        <end position="261"/>
    </location>
</feature>
<comment type="caution">
    <text evidence="5">The sequence shown here is derived from an EMBL/GenBank/DDBJ whole genome shotgun (WGS) entry which is preliminary data.</text>
</comment>
<dbReference type="Proteomes" id="UP000700596">
    <property type="component" value="Unassembled WGS sequence"/>
</dbReference>
<sequence length="377" mass="41380">MADIAENDETAPTFRFKRRKIAYPRARLESDASPAPVPAEASLQVPSPLITDTASTTSPHDDTEEDVPNLKDILKNRKKPRHRFQETILRKPEVKSDALVHVGEAPLAQHKYSDRFVAQTGQVVGTDDRQMMDYVEARIAEQNHVKYGWPIPAHLAHAVRHLSLTNSTTPNTAAKDAPISASLAGAVTNKPAPDARMAAGMGKLQEIDLGPEATARNIQLTEQARRRMEGLPAEPAVEEPATNPKRKPRRWQKRRNSEDMRRDQMVEAVLRESKLEYFAENPNPNSTNTLGTPTTSTPIDADTAMAEQFRREFLESLESTRNARKPAPPSGGVKEGPKGPKMGGSRSARAAMALREKEEKMRGTGGGKPGGGNTGLR</sequence>
<feature type="region of interest" description="Disordered" evidence="4">
    <location>
        <begin position="314"/>
        <end position="377"/>
    </location>
</feature>